<name>A0ABW2DIT8_9BACT</name>
<comment type="caution">
    <text evidence="2">The sequence shown here is derived from an EMBL/GenBank/DDBJ whole genome shotgun (WGS) entry which is preliminary data.</text>
</comment>
<dbReference type="PANTHER" id="PTHR30121:SF6">
    <property type="entry name" value="SLR6007 PROTEIN"/>
    <property type="match status" value="1"/>
</dbReference>
<protein>
    <submittedName>
        <fullName evidence="2">DndE family protein</fullName>
    </submittedName>
</protein>
<dbReference type="SUPFAM" id="SSF52540">
    <property type="entry name" value="P-loop containing nucleoside triphosphate hydrolases"/>
    <property type="match status" value="1"/>
</dbReference>
<dbReference type="RefSeq" id="WP_066618672.1">
    <property type="nucleotide sequence ID" value="NZ_JBHSYQ010000003.1"/>
</dbReference>
<dbReference type="InterPro" id="IPR051162">
    <property type="entry name" value="T4SS_component"/>
</dbReference>
<dbReference type="InterPro" id="IPR027417">
    <property type="entry name" value="P-loop_NTPase"/>
</dbReference>
<dbReference type="InterPro" id="IPR038472">
    <property type="entry name" value="DndE_sf"/>
</dbReference>
<feature type="domain" description="AAA+ ATPase" evidence="1">
    <location>
        <begin position="165"/>
        <end position="451"/>
    </location>
</feature>
<dbReference type="Gene3D" id="1.10.1220.160">
    <property type="entry name" value="DNA sulphur modification protein DndE"/>
    <property type="match status" value="1"/>
</dbReference>
<dbReference type="InterPro" id="IPR003593">
    <property type="entry name" value="AAA+_ATPase"/>
</dbReference>
<dbReference type="InterPro" id="IPR014969">
    <property type="entry name" value="DNA_S_DndE"/>
</dbReference>
<evidence type="ECO:0000313" key="3">
    <source>
        <dbReference type="Proteomes" id="UP001596405"/>
    </source>
</evidence>
<dbReference type="CDD" id="cd01127">
    <property type="entry name" value="TrwB_TraG_TraD_VirD4"/>
    <property type="match status" value="1"/>
</dbReference>
<proteinExistence type="predicted"/>
<reference evidence="3" key="1">
    <citation type="journal article" date="2019" name="Int. J. Syst. Evol. Microbiol.">
        <title>The Global Catalogue of Microorganisms (GCM) 10K type strain sequencing project: providing services to taxonomists for standard genome sequencing and annotation.</title>
        <authorList>
            <consortium name="The Broad Institute Genomics Platform"/>
            <consortium name="The Broad Institute Genome Sequencing Center for Infectious Disease"/>
            <person name="Wu L."/>
            <person name="Ma J."/>
        </authorList>
    </citation>
    <scope>NUCLEOTIDE SEQUENCE [LARGE SCALE GENOMIC DNA]</scope>
    <source>
        <strain evidence="3">CGMCC 4.7393</strain>
    </source>
</reference>
<accession>A0ABW2DIT8</accession>
<dbReference type="InterPro" id="IPR019476">
    <property type="entry name" value="T4SS_TraD_DNA-bd"/>
</dbReference>
<dbReference type="Pfam" id="PF10412">
    <property type="entry name" value="TrwB_AAD_bind"/>
    <property type="match status" value="1"/>
</dbReference>
<dbReference type="EMBL" id="JBHSYQ010000003">
    <property type="protein sequence ID" value="MFC6997729.1"/>
    <property type="molecule type" value="Genomic_DNA"/>
</dbReference>
<sequence>MADRLYTSQQADEIISSLRVLTKLDKAVIARMAFSYSLVQNGKDVSLSTNFSGGEMKRPTFIASDEVLIKTLISQVYENDSIDENEFYSNKSIIKNHIDNGATLLWNVFKKNGEDINKWYTEIVTGIELRGAKTLKTKDLDIFIGRNILQNNELIMHLNDTTKHANSHLAIMGKPGVGKTQFLLKLLADIRIQSNYETNFIFFDYKGDVVDNENFIDITRSRTYRLLQNNETLPISPFILANYKEQDIQLSAREKAESFASINSKFGPVQKGALTEAIIAGYTTRALMTPNHPFPDFGDILQIALANYEDEGKNDDTLIEVLRDLANFNLFWAHGSSVPPIEKVSNRTMIIDVHKMPVLKELVGYLVIERLYKEMASLPDSPIKDGRRTIRTILVIDEAHNYLGQKNIFLEKIIREGRSKGIVVFFASQSPSDYQQKFFNFQELLEFSYIFQCEGASSKALQDILGCSTKTAKDLQAEVARLEPFQVISRSNIKTEEFTKFVAEPFYKNY</sequence>
<gene>
    <name evidence="2" type="ORF">ACFQHR_08830</name>
</gene>
<evidence type="ECO:0000259" key="1">
    <source>
        <dbReference type="SMART" id="SM00382"/>
    </source>
</evidence>
<dbReference type="Gene3D" id="3.40.50.300">
    <property type="entry name" value="P-loop containing nucleotide triphosphate hydrolases"/>
    <property type="match status" value="2"/>
</dbReference>
<dbReference type="SMART" id="SM00382">
    <property type="entry name" value="AAA"/>
    <property type="match status" value="1"/>
</dbReference>
<keyword evidence="3" id="KW-1185">Reference proteome</keyword>
<dbReference type="PANTHER" id="PTHR30121">
    <property type="entry name" value="UNCHARACTERIZED PROTEIN YJGR-RELATED"/>
    <property type="match status" value="1"/>
</dbReference>
<dbReference type="Pfam" id="PF08870">
    <property type="entry name" value="DndE"/>
    <property type="match status" value="1"/>
</dbReference>
<dbReference type="Proteomes" id="UP001596405">
    <property type="component" value="Unassembled WGS sequence"/>
</dbReference>
<organism evidence="2 3">
    <name type="scientific">Rufibacter roseus</name>
    <dbReference type="NCBI Taxonomy" id="1567108"/>
    <lineage>
        <taxon>Bacteria</taxon>
        <taxon>Pseudomonadati</taxon>
        <taxon>Bacteroidota</taxon>
        <taxon>Cytophagia</taxon>
        <taxon>Cytophagales</taxon>
        <taxon>Hymenobacteraceae</taxon>
        <taxon>Rufibacter</taxon>
    </lineage>
</organism>
<evidence type="ECO:0000313" key="2">
    <source>
        <dbReference type="EMBL" id="MFC6997729.1"/>
    </source>
</evidence>